<dbReference type="Proteomes" id="UP000316208">
    <property type="component" value="Unassembled WGS sequence"/>
</dbReference>
<proteinExistence type="predicted"/>
<evidence type="ECO:0000313" key="3">
    <source>
        <dbReference type="Proteomes" id="UP000316208"/>
    </source>
</evidence>
<comment type="caution">
    <text evidence="2">The sequence shown here is derived from an EMBL/GenBank/DDBJ whole genome shotgun (WGS) entry which is preliminary data.</text>
</comment>
<dbReference type="Gene3D" id="2.160.20.80">
    <property type="entry name" value="E3 ubiquitin-protein ligase SopA"/>
    <property type="match status" value="1"/>
</dbReference>
<keyword evidence="3" id="KW-1185">Reference proteome</keyword>
<keyword evidence="1" id="KW-0677">Repeat</keyword>
<organism evidence="2 3">
    <name type="scientific">Paenibacillus popilliae</name>
    <name type="common">Bacillus popilliae</name>
    <dbReference type="NCBI Taxonomy" id="78057"/>
    <lineage>
        <taxon>Bacteria</taxon>
        <taxon>Bacillati</taxon>
        <taxon>Bacillota</taxon>
        <taxon>Bacilli</taxon>
        <taxon>Bacillales</taxon>
        <taxon>Paenibacillaceae</taxon>
        <taxon>Paenibacillus</taxon>
    </lineage>
</organism>
<reference evidence="2 3" key="1">
    <citation type="submission" date="2018-03" db="EMBL/GenBank/DDBJ databases">
        <title>Aerobic endospore-forming bacteria genome sequencing and assembly.</title>
        <authorList>
            <person name="Cavalcante D.A."/>
            <person name="Driks A."/>
            <person name="Putonti C."/>
            <person name="De-Souza M.T."/>
        </authorList>
    </citation>
    <scope>NUCLEOTIDE SEQUENCE [LARGE SCALE GENOMIC DNA]</scope>
    <source>
        <strain evidence="2 3">SDF0028</strain>
    </source>
</reference>
<name>A0ABY3AQJ4_PAEPP</name>
<dbReference type="PANTHER" id="PTHR47485">
    <property type="entry name" value="THYLAKOID LUMENAL 17.4 KDA PROTEIN, CHLOROPLASTIC"/>
    <property type="match status" value="1"/>
</dbReference>
<accession>A0ABY3AQJ4</accession>
<sequence length="381" mass="43096">MTRDEALRHWLDTAVADKRMELMLALHREVLAHRDRLTGEWIESFKQLCADIRRMQDEKRKGKIKYIHYSILRSQILNGDHRCRIAAYDAQWYGDDSGCTAEYEVGWAFAKLDELKRHLSETSKKYVGKLLPADVAVVVQGDIVWYMAYLIKLARYALREAVRTDEFAAIDKEDELFIYVGEHQDRGELVYRYEARTKDVETLKEMFSDNNRSEYVYEVFHGANLSGMYFQLLNLSFADFSESALVGSLCLGCGLIAADFRGANLQGADLSNNILHGASFREANLQSAKLEHIKAGMSFPSQEQLHIPPFMETSFAGANLEQVSFRGAELRGADFRGAVLTGTSFADADLAGAMFRASDVKRLDLTAEQMEHIIIDGSDKA</sequence>
<evidence type="ECO:0000313" key="2">
    <source>
        <dbReference type="EMBL" id="TQR45049.1"/>
    </source>
</evidence>
<gene>
    <name evidence="2" type="ORF">C7Y44_12140</name>
</gene>
<dbReference type="SUPFAM" id="SSF141571">
    <property type="entry name" value="Pentapeptide repeat-like"/>
    <property type="match status" value="1"/>
</dbReference>
<dbReference type="PANTHER" id="PTHR47485:SF1">
    <property type="entry name" value="THYLAKOID LUMENAL 17.4 KDA PROTEIN, CHLOROPLASTIC"/>
    <property type="match status" value="1"/>
</dbReference>
<dbReference type="Pfam" id="PF00805">
    <property type="entry name" value="Pentapeptide"/>
    <property type="match status" value="2"/>
</dbReference>
<protein>
    <submittedName>
        <fullName evidence="2">Pentapeptide repeat-containing protein</fullName>
    </submittedName>
</protein>
<dbReference type="RefSeq" id="WP_142544113.1">
    <property type="nucleotide sequence ID" value="NZ_SADY01000003.1"/>
</dbReference>
<dbReference type="EMBL" id="SADY01000003">
    <property type="protein sequence ID" value="TQR45049.1"/>
    <property type="molecule type" value="Genomic_DNA"/>
</dbReference>
<dbReference type="InterPro" id="IPR001646">
    <property type="entry name" value="5peptide_repeat"/>
</dbReference>
<evidence type="ECO:0000256" key="1">
    <source>
        <dbReference type="ARBA" id="ARBA00022737"/>
    </source>
</evidence>